<comment type="caution">
    <text evidence="2">The sequence shown here is derived from an EMBL/GenBank/DDBJ whole genome shotgun (WGS) entry which is preliminary data.</text>
</comment>
<dbReference type="EMBL" id="JAXCEI010000006">
    <property type="protein sequence ID" value="MFA1540415.1"/>
    <property type="molecule type" value="Genomic_DNA"/>
</dbReference>
<gene>
    <name evidence="2" type="ORF">SM611_15915</name>
</gene>
<protein>
    <recommendedName>
        <fullName evidence="4">Integrase</fullName>
    </recommendedName>
</protein>
<dbReference type="Gene3D" id="1.10.150.130">
    <property type="match status" value="1"/>
</dbReference>
<evidence type="ECO:0000313" key="2">
    <source>
        <dbReference type="EMBL" id="MFA1540415.1"/>
    </source>
</evidence>
<keyword evidence="1" id="KW-0238">DNA-binding</keyword>
<accession>A0ABV4QDE8</accession>
<name>A0ABV4QDE8_9ACTN</name>
<dbReference type="InterPro" id="IPR010998">
    <property type="entry name" value="Integrase_recombinase_N"/>
</dbReference>
<reference evidence="2 3" key="1">
    <citation type="submission" date="2023-11" db="EMBL/GenBank/DDBJ databases">
        <title>Actinomadura monticuli sp. nov., isolated from volcanic ash.</title>
        <authorList>
            <person name="Lee S.D."/>
            <person name="Yang H."/>
            <person name="Kim I.S."/>
        </authorList>
    </citation>
    <scope>NUCLEOTIDE SEQUENCE [LARGE SCALE GENOMIC DNA]</scope>
    <source>
        <strain evidence="2 3">DLS-62</strain>
    </source>
</reference>
<dbReference type="InterPro" id="IPR011010">
    <property type="entry name" value="DNA_brk_join_enz"/>
</dbReference>
<evidence type="ECO:0000256" key="1">
    <source>
        <dbReference type="ARBA" id="ARBA00023125"/>
    </source>
</evidence>
<dbReference type="Proteomes" id="UP001569963">
    <property type="component" value="Unassembled WGS sequence"/>
</dbReference>
<sequence length="208" mass="23814">MAVVDWPAVRWPRGGRMPAWTRLLCLSRKLVDLRDKHVIALYEAIMQINRPLPDGTKPSEMLRRLLEVRAYSTRQLKVGEAPRRKQTKPISPTRVRKIHAVLLSALNWAVKSKRLRENPIAHVETPRVRGRRAKPLVWTAERVQRWQETGKVPGPVMVWTPAQTGAFLDFIADERLYALFHLVAFRGLRRAEVAGLAGRTPTSRAQGR</sequence>
<keyword evidence="3" id="KW-1185">Reference proteome</keyword>
<evidence type="ECO:0000313" key="3">
    <source>
        <dbReference type="Proteomes" id="UP001569963"/>
    </source>
</evidence>
<organism evidence="2 3">
    <name type="scientific">Actinomadura monticuli</name>
    <dbReference type="NCBI Taxonomy" id="3097367"/>
    <lineage>
        <taxon>Bacteria</taxon>
        <taxon>Bacillati</taxon>
        <taxon>Actinomycetota</taxon>
        <taxon>Actinomycetes</taxon>
        <taxon>Streptosporangiales</taxon>
        <taxon>Thermomonosporaceae</taxon>
        <taxon>Actinomadura</taxon>
    </lineage>
</organism>
<evidence type="ECO:0008006" key="4">
    <source>
        <dbReference type="Google" id="ProtNLM"/>
    </source>
</evidence>
<dbReference type="SUPFAM" id="SSF56349">
    <property type="entry name" value="DNA breaking-rejoining enzymes"/>
    <property type="match status" value="1"/>
</dbReference>
<dbReference type="RefSeq" id="WP_371950321.1">
    <property type="nucleotide sequence ID" value="NZ_JAXCEI010000006.1"/>
</dbReference>
<proteinExistence type="predicted"/>